<evidence type="ECO:0000313" key="4">
    <source>
        <dbReference type="Proteomes" id="UP001157069"/>
    </source>
</evidence>
<keyword evidence="2" id="KW-0472">Membrane</keyword>
<dbReference type="EMBL" id="BSVA01000001">
    <property type="protein sequence ID" value="GMA91119.1"/>
    <property type="molecule type" value="Genomic_DNA"/>
</dbReference>
<sequence>MAQPTEPTDSSEPVEAETVEPTAPVSAAEHVGVDPVVPEVDDDGVVDDVERPVTVEPVVAEPVAEPVVAEPVVAQPAEPFVAEPIVTAPAPAAAPVASAASVADAREVVYVQAPTPPAPRHNRGFGVLISLLGTVAFALLYMGAAAIVFAVTPGTRLESTFSGFLASDAFWVPVAAYAVFSIVFALIVNRAAWWAHVVGSLFVAVLTYAVSLGVIALLHNVVAMTPDEAAVFFRSLAGNALMLAVLVIAREAALWFGLAISARGRRVKARNAADRAAFEQSVADRRAEYERAHPPSERPRHPERVAGLFVAVVWGALAFAVFGALAVLLDRDPVEQQVSPFFGLAAILLALVVVYLGIVFTVPARTPWLGAVATAAGVYLVVVGAAFVVDTGLTLEQAVSPFVLAAALLALAPPIACWVWFQRADAARRPR</sequence>
<feature type="transmembrane region" description="Helical" evidence="2">
    <location>
        <begin position="125"/>
        <end position="150"/>
    </location>
</feature>
<evidence type="ECO:0000256" key="1">
    <source>
        <dbReference type="SAM" id="MobiDB-lite"/>
    </source>
</evidence>
<feature type="transmembrane region" description="Helical" evidence="2">
    <location>
        <begin position="170"/>
        <end position="189"/>
    </location>
</feature>
<gene>
    <name evidence="3" type="ORF">GCM10025869_16480</name>
</gene>
<feature type="region of interest" description="Disordered" evidence="1">
    <location>
        <begin position="1"/>
        <end position="43"/>
    </location>
</feature>
<comment type="caution">
    <text evidence="3">The sequence shown here is derived from an EMBL/GenBank/DDBJ whole genome shotgun (WGS) entry which is preliminary data.</text>
</comment>
<feature type="compositionally biased region" description="Polar residues" evidence="1">
    <location>
        <begin position="1"/>
        <end position="11"/>
    </location>
</feature>
<organism evidence="3 4">
    <name type="scientific">Homoserinibacter gongjuensis</name>
    <dbReference type="NCBI Taxonomy" id="1162968"/>
    <lineage>
        <taxon>Bacteria</taxon>
        <taxon>Bacillati</taxon>
        <taxon>Actinomycetota</taxon>
        <taxon>Actinomycetes</taxon>
        <taxon>Micrococcales</taxon>
        <taxon>Microbacteriaceae</taxon>
        <taxon>Homoserinibacter</taxon>
    </lineage>
</organism>
<feature type="transmembrane region" description="Helical" evidence="2">
    <location>
        <begin position="241"/>
        <end position="260"/>
    </location>
</feature>
<keyword evidence="2" id="KW-1133">Transmembrane helix</keyword>
<evidence type="ECO:0000313" key="3">
    <source>
        <dbReference type="EMBL" id="GMA91119.1"/>
    </source>
</evidence>
<proteinExistence type="predicted"/>
<dbReference type="RefSeq" id="WP_284299271.1">
    <property type="nucleotide sequence ID" value="NZ_BSVA01000001.1"/>
</dbReference>
<evidence type="ECO:0000256" key="2">
    <source>
        <dbReference type="SAM" id="Phobius"/>
    </source>
</evidence>
<accession>A0ABQ6JV20</accession>
<reference evidence="4" key="1">
    <citation type="journal article" date="2019" name="Int. J. Syst. Evol. Microbiol.">
        <title>The Global Catalogue of Microorganisms (GCM) 10K type strain sequencing project: providing services to taxonomists for standard genome sequencing and annotation.</title>
        <authorList>
            <consortium name="The Broad Institute Genomics Platform"/>
            <consortium name="The Broad Institute Genome Sequencing Center for Infectious Disease"/>
            <person name="Wu L."/>
            <person name="Ma J."/>
        </authorList>
    </citation>
    <scope>NUCLEOTIDE SEQUENCE [LARGE SCALE GENOMIC DNA]</scope>
    <source>
        <strain evidence="4">NBRC 108755</strain>
    </source>
</reference>
<feature type="transmembrane region" description="Helical" evidence="2">
    <location>
        <begin position="201"/>
        <end position="221"/>
    </location>
</feature>
<feature type="transmembrane region" description="Helical" evidence="2">
    <location>
        <begin position="401"/>
        <end position="421"/>
    </location>
</feature>
<keyword evidence="2" id="KW-0812">Transmembrane</keyword>
<feature type="transmembrane region" description="Helical" evidence="2">
    <location>
        <begin position="305"/>
        <end position="329"/>
    </location>
</feature>
<name>A0ABQ6JV20_9MICO</name>
<dbReference type="Proteomes" id="UP001157069">
    <property type="component" value="Unassembled WGS sequence"/>
</dbReference>
<protein>
    <submittedName>
        <fullName evidence="3">Uncharacterized protein</fullName>
    </submittedName>
</protein>
<feature type="transmembrane region" description="Helical" evidence="2">
    <location>
        <begin position="341"/>
        <end position="361"/>
    </location>
</feature>
<feature type="transmembrane region" description="Helical" evidence="2">
    <location>
        <begin position="368"/>
        <end position="389"/>
    </location>
</feature>
<keyword evidence="4" id="KW-1185">Reference proteome</keyword>